<gene>
    <name evidence="3" type="ORF">QJS10_CPB21g01020</name>
</gene>
<feature type="compositionally biased region" description="Polar residues" evidence="1">
    <location>
        <begin position="31"/>
        <end position="46"/>
    </location>
</feature>
<feature type="region of interest" description="Disordered" evidence="1">
    <location>
        <begin position="1"/>
        <end position="46"/>
    </location>
</feature>
<dbReference type="PANTHER" id="PTHR46610">
    <property type="entry name" value="OS05G0181300 PROTEIN"/>
    <property type="match status" value="1"/>
</dbReference>
<feature type="transmembrane region" description="Helical" evidence="2">
    <location>
        <begin position="55"/>
        <end position="73"/>
    </location>
</feature>
<organism evidence="3 4">
    <name type="scientific">Acorus calamus</name>
    <name type="common">Sweet flag</name>
    <dbReference type="NCBI Taxonomy" id="4465"/>
    <lineage>
        <taxon>Eukaryota</taxon>
        <taxon>Viridiplantae</taxon>
        <taxon>Streptophyta</taxon>
        <taxon>Embryophyta</taxon>
        <taxon>Tracheophyta</taxon>
        <taxon>Spermatophyta</taxon>
        <taxon>Magnoliopsida</taxon>
        <taxon>Liliopsida</taxon>
        <taxon>Acoraceae</taxon>
        <taxon>Acorus</taxon>
    </lineage>
</organism>
<evidence type="ECO:0000313" key="4">
    <source>
        <dbReference type="Proteomes" id="UP001180020"/>
    </source>
</evidence>
<dbReference type="InterPro" id="IPR045501">
    <property type="entry name" value="DUF6490"/>
</dbReference>
<keyword evidence="2" id="KW-0812">Transmembrane</keyword>
<dbReference type="Pfam" id="PF20100">
    <property type="entry name" value="DUF6490"/>
    <property type="match status" value="1"/>
</dbReference>
<feature type="transmembrane region" description="Helical" evidence="2">
    <location>
        <begin position="117"/>
        <end position="135"/>
    </location>
</feature>
<feature type="transmembrane region" description="Helical" evidence="2">
    <location>
        <begin position="141"/>
        <end position="163"/>
    </location>
</feature>
<sequence length="169" mass="19298">METMRLTKAQARSERKDQSLLETEADDKYENPSQKTEQTIAEATTMSSTHSRSNMWFVFAISLFTFQSMVAIYRSHNDMKSVSFIVGADVAIAALSWSIRAHENALVGSKQRERHRISIWLLATLLNVGFAYRVTMMMPLVVMWVLWAFVGVTTVGTFHLYFLRPDHSA</sequence>
<evidence type="ECO:0000256" key="2">
    <source>
        <dbReference type="SAM" id="Phobius"/>
    </source>
</evidence>
<dbReference type="PANTHER" id="PTHR46610:SF20">
    <property type="entry name" value="OS05G0181300 PROTEIN"/>
    <property type="match status" value="1"/>
</dbReference>
<dbReference type="Proteomes" id="UP001180020">
    <property type="component" value="Unassembled WGS sequence"/>
</dbReference>
<keyword evidence="2" id="KW-0472">Membrane</keyword>
<keyword evidence="2" id="KW-1133">Transmembrane helix</keyword>
<feature type="transmembrane region" description="Helical" evidence="2">
    <location>
        <begin position="79"/>
        <end position="97"/>
    </location>
</feature>
<reference evidence="3" key="2">
    <citation type="submission" date="2023-06" db="EMBL/GenBank/DDBJ databases">
        <authorList>
            <person name="Ma L."/>
            <person name="Liu K.-W."/>
            <person name="Li Z."/>
            <person name="Hsiao Y.-Y."/>
            <person name="Qi Y."/>
            <person name="Fu T."/>
            <person name="Tang G."/>
            <person name="Zhang D."/>
            <person name="Sun W.-H."/>
            <person name="Liu D.-K."/>
            <person name="Li Y."/>
            <person name="Chen G.-Z."/>
            <person name="Liu X.-D."/>
            <person name="Liao X.-Y."/>
            <person name="Jiang Y.-T."/>
            <person name="Yu X."/>
            <person name="Hao Y."/>
            <person name="Huang J."/>
            <person name="Zhao X.-W."/>
            <person name="Ke S."/>
            <person name="Chen Y.-Y."/>
            <person name="Wu W.-L."/>
            <person name="Hsu J.-L."/>
            <person name="Lin Y.-F."/>
            <person name="Huang M.-D."/>
            <person name="Li C.-Y."/>
            <person name="Huang L."/>
            <person name="Wang Z.-W."/>
            <person name="Zhao X."/>
            <person name="Zhong W.-Y."/>
            <person name="Peng D.-H."/>
            <person name="Ahmad S."/>
            <person name="Lan S."/>
            <person name="Zhang J.-S."/>
            <person name="Tsai W.-C."/>
            <person name="Van De Peer Y."/>
            <person name="Liu Z.-J."/>
        </authorList>
    </citation>
    <scope>NUCLEOTIDE SEQUENCE</scope>
    <source>
        <strain evidence="3">CP</strain>
        <tissue evidence="3">Leaves</tissue>
    </source>
</reference>
<protein>
    <submittedName>
        <fullName evidence="3">Uncharacterized protein</fullName>
    </submittedName>
</protein>
<accession>A0AAV9C4U2</accession>
<name>A0AAV9C4U2_ACOCL</name>
<proteinExistence type="predicted"/>
<comment type="caution">
    <text evidence="3">The sequence shown here is derived from an EMBL/GenBank/DDBJ whole genome shotgun (WGS) entry which is preliminary data.</text>
</comment>
<evidence type="ECO:0000256" key="1">
    <source>
        <dbReference type="SAM" id="MobiDB-lite"/>
    </source>
</evidence>
<dbReference type="AlphaFoldDB" id="A0AAV9C4U2"/>
<evidence type="ECO:0000313" key="3">
    <source>
        <dbReference type="EMBL" id="KAK1283313.1"/>
    </source>
</evidence>
<dbReference type="EMBL" id="JAUJYO010000021">
    <property type="protein sequence ID" value="KAK1283313.1"/>
    <property type="molecule type" value="Genomic_DNA"/>
</dbReference>
<keyword evidence="4" id="KW-1185">Reference proteome</keyword>
<reference evidence="3" key="1">
    <citation type="journal article" date="2023" name="Nat. Commun.">
        <title>Diploid and tetraploid genomes of Acorus and the evolution of monocots.</title>
        <authorList>
            <person name="Ma L."/>
            <person name="Liu K.W."/>
            <person name="Li Z."/>
            <person name="Hsiao Y.Y."/>
            <person name="Qi Y."/>
            <person name="Fu T."/>
            <person name="Tang G.D."/>
            <person name="Zhang D."/>
            <person name="Sun W.H."/>
            <person name="Liu D.K."/>
            <person name="Li Y."/>
            <person name="Chen G.Z."/>
            <person name="Liu X.D."/>
            <person name="Liao X.Y."/>
            <person name="Jiang Y.T."/>
            <person name="Yu X."/>
            <person name="Hao Y."/>
            <person name="Huang J."/>
            <person name="Zhao X.W."/>
            <person name="Ke S."/>
            <person name="Chen Y.Y."/>
            <person name="Wu W.L."/>
            <person name="Hsu J.L."/>
            <person name="Lin Y.F."/>
            <person name="Huang M.D."/>
            <person name="Li C.Y."/>
            <person name="Huang L."/>
            <person name="Wang Z.W."/>
            <person name="Zhao X."/>
            <person name="Zhong W.Y."/>
            <person name="Peng D.H."/>
            <person name="Ahmad S."/>
            <person name="Lan S."/>
            <person name="Zhang J.S."/>
            <person name="Tsai W.C."/>
            <person name="Van de Peer Y."/>
            <person name="Liu Z.J."/>
        </authorList>
    </citation>
    <scope>NUCLEOTIDE SEQUENCE</scope>
    <source>
        <strain evidence="3">CP</strain>
    </source>
</reference>